<accession>A0AAC9Z8N9</accession>
<protein>
    <recommendedName>
        <fullName evidence="1">DUF7742 domain-containing protein</fullName>
    </recommendedName>
</protein>
<dbReference type="RefSeq" id="WP_024097005.1">
    <property type="nucleotide sequence ID" value="NZ_CP010588.1"/>
</dbReference>
<gene>
    <name evidence="2" type="ORF">PhaeoP63_01553</name>
</gene>
<evidence type="ECO:0000313" key="3">
    <source>
        <dbReference type="Proteomes" id="UP000217545"/>
    </source>
</evidence>
<proteinExistence type="predicted"/>
<evidence type="ECO:0000259" key="1">
    <source>
        <dbReference type="Pfam" id="PF24891"/>
    </source>
</evidence>
<name>A0AAC9Z8N9_9RHOB</name>
<feature type="domain" description="DUF7742" evidence="1">
    <location>
        <begin position="3"/>
        <end position="89"/>
    </location>
</feature>
<sequence>MRRPVLPGDITSTARALLVVAPAQRRALCQRIFAGAGQALRHTRRTRRLCPDWGDGSLSAAARKFTLADEPFYDAPEYLVCTRLVLAHLARHIRLTQEGDDAFSHEI</sequence>
<dbReference type="GeneID" id="31845975"/>
<evidence type="ECO:0000313" key="2">
    <source>
        <dbReference type="EMBL" id="ATF05633.1"/>
    </source>
</evidence>
<dbReference type="Pfam" id="PF24891">
    <property type="entry name" value="DUF7742"/>
    <property type="match status" value="1"/>
</dbReference>
<organism evidence="2 3">
    <name type="scientific">Phaeobacter gallaeciensis</name>
    <dbReference type="NCBI Taxonomy" id="60890"/>
    <lineage>
        <taxon>Bacteria</taxon>
        <taxon>Pseudomonadati</taxon>
        <taxon>Pseudomonadota</taxon>
        <taxon>Alphaproteobacteria</taxon>
        <taxon>Rhodobacterales</taxon>
        <taxon>Roseobacteraceae</taxon>
        <taxon>Phaeobacter</taxon>
    </lineage>
</organism>
<dbReference type="InterPro" id="IPR056644">
    <property type="entry name" value="DUF7742"/>
</dbReference>
<reference evidence="2 3" key="1">
    <citation type="journal article" date="2017" name="Front. Microbiol.">
        <title>Phaeobacter piscinae sp. nov., a species of the Roseobacter group and potential aquaculture probiont.</title>
        <authorList>
            <person name="Sonnenschein E.C."/>
            <person name="Phippen C.B.W."/>
            <person name="Nielsen K.F."/>
            <person name="Mateiu R.V."/>
            <person name="Melchiorsen J."/>
            <person name="Gram L."/>
            <person name="Overmann J."/>
            <person name="Freese H.M."/>
        </authorList>
    </citation>
    <scope>NUCLEOTIDE SEQUENCE [LARGE SCALE GENOMIC DNA]</scope>
    <source>
        <strain evidence="2 3">P63</strain>
    </source>
</reference>
<dbReference type="AlphaFoldDB" id="A0AAC9Z8N9"/>
<dbReference type="Proteomes" id="UP000217545">
    <property type="component" value="Chromosome"/>
</dbReference>
<dbReference type="EMBL" id="CP010784">
    <property type="protein sequence ID" value="ATF05633.1"/>
    <property type="molecule type" value="Genomic_DNA"/>
</dbReference>